<name>A0ACB9FYS1_9ASTR</name>
<dbReference type="EMBL" id="CM042032">
    <property type="protein sequence ID" value="KAI3776284.1"/>
    <property type="molecule type" value="Genomic_DNA"/>
</dbReference>
<keyword evidence="2" id="KW-1185">Reference proteome</keyword>
<protein>
    <submittedName>
        <fullName evidence="1">Uncharacterized protein</fullName>
    </submittedName>
</protein>
<organism evidence="1 2">
    <name type="scientific">Smallanthus sonchifolius</name>
    <dbReference type="NCBI Taxonomy" id="185202"/>
    <lineage>
        <taxon>Eukaryota</taxon>
        <taxon>Viridiplantae</taxon>
        <taxon>Streptophyta</taxon>
        <taxon>Embryophyta</taxon>
        <taxon>Tracheophyta</taxon>
        <taxon>Spermatophyta</taxon>
        <taxon>Magnoliopsida</taxon>
        <taxon>eudicotyledons</taxon>
        <taxon>Gunneridae</taxon>
        <taxon>Pentapetalae</taxon>
        <taxon>asterids</taxon>
        <taxon>campanulids</taxon>
        <taxon>Asterales</taxon>
        <taxon>Asteraceae</taxon>
        <taxon>Asteroideae</taxon>
        <taxon>Heliantheae alliance</taxon>
        <taxon>Millerieae</taxon>
        <taxon>Smallanthus</taxon>
    </lineage>
</organism>
<sequence length="150" mass="16629">MYDRDEDGETKHDVDDEDEGDDNQVVPLSHTPPPAASSSRNDDDSIGDRSVLVKLKCENVADLSEDDVDCLSVQKSHREVSPADRTHPSKEADRTPPLSTTAAARLEKRHHMPSSATIEHRRSLPSLVATRIQATHSCLHMRSIKIDLLC</sequence>
<reference evidence="2" key="1">
    <citation type="journal article" date="2022" name="Mol. Ecol. Resour.">
        <title>The genomes of chicory, endive, great burdock and yacon provide insights into Asteraceae palaeo-polyploidization history and plant inulin production.</title>
        <authorList>
            <person name="Fan W."/>
            <person name="Wang S."/>
            <person name="Wang H."/>
            <person name="Wang A."/>
            <person name="Jiang F."/>
            <person name="Liu H."/>
            <person name="Zhao H."/>
            <person name="Xu D."/>
            <person name="Zhang Y."/>
        </authorList>
    </citation>
    <scope>NUCLEOTIDE SEQUENCE [LARGE SCALE GENOMIC DNA]</scope>
    <source>
        <strain evidence="2">cv. Yunnan</strain>
    </source>
</reference>
<dbReference type="Proteomes" id="UP001056120">
    <property type="component" value="Linkage Group LG15"/>
</dbReference>
<reference evidence="1 2" key="2">
    <citation type="journal article" date="2022" name="Mol. Ecol. Resour.">
        <title>The genomes of chicory, endive, great burdock and yacon provide insights into Asteraceae paleo-polyploidization history and plant inulin production.</title>
        <authorList>
            <person name="Fan W."/>
            <person name="Wang S."/>
            <person name="Wang H."/>
            <person name="Wang A."/>
            <person name="Jiang F."/>
            <person name="Liu H."/>
            <person name="Zhao H."/>
            <person name="Xu D."/>
            <person name="Zhang Y."/>
        </authorList>
    </citation>
    <scope>NUCLEOTIDE SEQUENCE [LARGE SCALE GENOMIC DNA]</scope>
    <source>
        <strain evidence="2">cv. Yunnan</strain>
        <tissue evidence="1">Leaves</tissue>
    </source>
</reference>
<gene>
    <name evidence="1" type="ORF">L1987_46060</name>
</gene>
<evidence type="ECO:0000313" key="2">
    <source>
        <dbReference type="Proteomes" id="UP001056120"/>
    </source>
</evidence>
<comment type="caution">
    <text evidence="1">The sequence shown here is derived from an EMBL/GenBank/DDBJ whole genome shotgun (WGS) entry which is preliminary data.</text>
</comment>
<accession>A0ACB9FYS1</accession>
<proteinExistence type="predicted"/>
<evidence type="ECO:0000313" key="1">
    <source>
        <dbReference type="EMBL" id="KAI3776284.1"/>
    </source>
</evidence>